<feature type="transmembrane region" description="Helical" evidence="10">
    <location>
        <begin position="396"/>
        <end position="418"/>
    </location>
</feature>
<dbReference type="AlphaFoldDB" id="A0A1Y1HWM4"/>
<evidence type="ECO:0000259" key="12">
    <source>
        <dbReference type="Pfam" id="PF23256"/>
    </source>
</evidence>
<dbReference type="GO" id="GO:0006813">
    <property type="term" value="P:potassium ion transport"/>
    <property type="evidence" value="ECO:0007669"/>
    <property type="project" value="UniProtKB-KW"/>
</dbReference>
<evidence type="ECO:0000256" key="10">
    <source>
        <dbReference type="SAM" id="Phobius"/>
    </source>
</evidence>
<evidence type="ECO:0000256" key="8">
    <source>
        <dbReference type="ARBA" id="ARBA00023136"/>
    </source>
</evidence>
<evidence type="ECO:0000313" key="14">
    <source>
        <dbReference type="Proteomes" id="UP000054558"/>
    </source>
</evidence>
<dbReference type="Proteomes" id="UP000054558">
    <property type="component" value="Unassembled WGS sequence"/>
</dbReference>
<dbReference type="OrthoDB" id="2687058at2759"/>
<feature type="transmembrane region" description="Helical" evidence="10">
    <location>
        <begin position="148"/>
        <end position="170"/>
    </location>
</feature>
<evidence type="ECO:0000259" key="11">
    <source>
        <dbReference type="Pfam" id="PF00999"/>
    </source>
</evidence>
<sequence length="868" mass="93471">MAGAYSNGLLADDSPLKHSVPLLLLQLLIIIGLSRFLALFLRHLRQPRVIAEVIGGVILGPSVMGYIPGYLKHLFPSSSIPILESTASIGLLFFLFLVGLELDIGSLKAVGPKAFAICASGIAVPFALSVPITVAIKQLDMSTVGFGYLYLFVGVALGITAFPVLARILAETRLLTTDIGRIVMAAAAVEDVVAWCLLALTVAVLNARNATPLVGLWIFLAGIGFIIFMFTCVKPVVHYIARRNDERGIVSEFSVFIALCLVLAASFITDMIGIHPIFGAFIAGLMIPHDSAYAITLTTKVEDFISVIFLPAYFAVSGLRTQVSSIDSGKAILVLFVVILAACLGKIVGCTTAAFAFREPFRKALTIGLLMNSKGLVELIVLNVGLQAGVLNQQLFSIFVIMALVTTFMTTPLVMWVYPPARFQKASHPPAPKLQSLEGKQLRLLTCLFGRNDIPGAVNLSELAKGLEPQGLKVHALHLQELSERSSAILTMQRWAGRVSPAFGMTNIGVAFKSFNDLEARVPVTSSVAVSSIAHMHEDIKAAAERTQSNVLVLPYQRAGALGKLLDFPGSGLNQVKKRTRDNVLVLPYQRARALGKLLDFPGSGLSQITMQTLKHAPCSVALLVTPEESSGHSLQSPRSVSPERDPLTRAVMLFFGGADDREALSFATRIGTHAKVSLTVVRFRLNKAPAARASFSEGSALISRRQSAEIEAPVEATQQSEDVSIEVARLEPNREEDLDEAAAALLIAEIKKDRSEGRRERATLEEMDVDERNVQATVQALKLPEYDLVIVGRHVSRPLSCFPGEVPAPLSRGPSFKGLRDTLTATMSGREISDTKLVLGPVADAVLRIGVGEQASLLVVQEAQDKK</sequence>
<keyword evidence="14" id="KW-1185">Reference proteome</keyword>
<gene>
    <name evidence="13" type="ORF">KFL_000660220</name>
</gene>
<dbReference type="InterPro" id="IPR057291">
    <property type="entry name" value="CHX17_2nd"/>
</dbReference>
<keyword evidence="2" id="KW-0813">Transport</keyword>
<evidence type="ECO:0000313" key="13">
    <source>
        <dbReference type="EMBL" id="GAQ80927.1"/>
    </source>
</evidence>
<feature type="transmembrane region" description="Helical" evidence="10">
    <location>
        <begin position="80"/>
        <end position="102"/>
    </location>
</feature>
<evidence type="ECO:0000256" key="6">
    <source>
        <dbReference type="ARBA" id="ARBA00022989"/>
    </source>
</evidence>
<comment type="similarity">
    <text evidence="9">Belongs to the monovalent cation:proton antiporter 2 (CPA2) transporter (TC 2.A.37) family. CHX (TC 2.A.37.4) subfamily.</text>
</comment>
<feature type="transmembrane region" description="Helical" evidence="10">
    <location>
        <begin position="249"/>
        <end position="268"/>
    </location>
</feature>
<feature type="transmembrane region" description="Helical" evidence="10">
    <location>
        <begin position="114"/>
        <end position="136"/>
    </location>
</feature>
<accession>A0A1Y1HWM4</accession>
<evidence type="ECO:0000256" key="1">
    <source>
        <dbReference type="ARBA" id="ARBA00004141"/>
    </source>
</evidence>
<evidence type="ECO:0000256" key="3">
    <source>
        <dbReference type="ARBA" id="ARBA00022538"/>
    </source>
</evidence>
<organism evidence="13 14">
    <name type="scientific">Klebsormidium nitens</name>
    <name type="common">Green alga</name>
    <name type="synonym">Ulothrix nitens</name>
    <dbReference type="NCBI Taxonomy" id="105231"/>
    <lineage>
        <taxon>Eukaryota</taxon>
        <taxon>Viridiplantae</taxon>
        <taxon>Streptophyta</taxon>
        <taxon>Klebsormidiophyceae</taxon>
        <taxon>Klebsormidiales</taxon>
        <taxon>Klebsormidiaceae</taxon>
        <taxon>Klebsormidium</taxon>
    </lineage>
</organism>
<dbReference type="InterPro" id="IPR006153">
    <property type="entry name" value="Cation/H_exchanger_TM"/>
</dbReference>
<dbReference type="InterPro" id="IPR050794">
    <property type="entry name" value="CPA2_transporter"/>
</dbReference>
<feature type="domain" description="Cation/H+ exchanger transmembrane" evidence="11">
    <location>
        <begin position="36"/>
        <end position="416"/>
    </location>
</feature>
<feature type="domain" description="Cation/H(+) antiporter central" evidence="12">
    <location>
        <begin position="472"/>
        <end position="579"/>
    </location>
</feature>
<feature type="transmembrane region" description="Helical" evidence="10">
    <location>
        <begin position="216"/>
        <end position="237"/>
    </location>
</feature>
<feature type="transmembrane region" description="Helical" evidence="10">
    <location>
        <begin position="369"/>
        <end position="390"/>
    </location>
</feature>
<name>A0A1Y1HWM4_KLENI</name>
<feature type="transmembrane region" description="Helical" evidence="10">
    <location>
        <begin position="331"/>
        <end position="357"/>
    </location>
</feature>
<proteinExistence type="inferred from homology"/>
<dbReference type="PANTHER" id="PTHR32468:SF0">
    <property type="entry name" value="K(+)_H(+) ANTIPORTER 1"/>
    <property type="match status" value="1"/>
</dbReference>
<feature type="transmembrane region" description="Helical" evidence="10">
    <location>
        <begin position="182"/>
        <end position="204"/>
    </location>
</feature>
<keyword evidence="4 10" id="KW-0812">Transmembrane</keyword>
<dbReference type="GO" id="GO:1902600">
    <property type="term" value="P:proton transmembrane transport"/>
    <property type="evidence" value="ECO:0007669"/>
    <property type="project" value="InterPro"/>
</dbReference>
<evidence type="ECO:0000256" key="4">
    <source>
        <dbReference type="ARBA" id="ARBA00022692"/>
    </source>
</evidence>
<comment type="subcellular location">
    <subcellularLocation>
        <location evidence="1">Membrane</location>
        <topology evidence="1">Multi-pass membrane protein</topology>
    </subcellularLocation>
</comment>
<evidence type="ECO:0000256" key="5">
    <source>
        <dbReference type="ARBA" id="ARBA00022958"/>
    </source>
</evidence>
<keyword evidence="6 10" id="KW-1133">Transmembrane helix</keyword>
<evidence type="ECO:0000256" key="7">
    <source>
        <dbReference type="ARBA" id="ARBA00023065"/>
    </source>
</evidence>
<dbReference type="Pfam" id="PF23256">
    <property type="entry name" value="CHX17_2nd"/>
    <property type="match status" value="1"/>
</dbReference>
<feature type="transmembrane region" description="Helical" evidence="10">
    <location>
        <begin position="301"/>
        <end position="319"/>
    </location>
</feature>
<dbReference type="GO" id="GO:0016020">
    <property type="term" value="C:membrane"/>
    <property type="evidence" value="ECO:0007669"/>
    <property type="project" value="UniProtKB-SubCell"/>
</dbReference>
<reference evidence="13 14" key="1">
    <citation type="journal article" date="2014" name="Nat. Commun.">
        <title>Klebsormidium flaccidum genome reveals primary factors for plant terrestrial adaptation.</title>
        <authorList>
            <person name="Hori K."/>
            <person name="Maruyama F."/>
            <person name="Fujisawa T."/>
            <person name="Togashi T."/>
            <person name="Yamamoto N."/>
            <person name="Seo M."/>
            <person name="Sato S."/>
            <person name="Yamada T."/>
            <person name="Mori H."/>
            <person name="Tajima N."/>
            <person name="Moriyama T."/>
            <person name="Ikeuchi M."/>
            <person name="Watanabe M."/>
            <person name="Wada H."/>
            <person name="Kobayashi K."/>
            <person name="Saito M."/>
            <person name="Masuda T."/>
            <person name="Sasaki-Sekimoto Y."/>
            <person name="Mashiguchi K."/>
            <person name="Awai K."/>
            <person name="Shimojima M."/>
            <person name="Masuda S."/>
            <person name="Iwai M."/>
            <person name="Nobusawa T."/>
            <person name="Narise T."/>
            <person name="Kondo S."/>
            <person name="Saito H."/>
            <person name="Sato R."/>
            <person name="Murakawa M."/>
            <person name="Ihara Y."/>
            <person name="Oshima-Yamada Y."/>
            <person name="Ohtaka K."/>
            <person name="Satoh M."/>
            <person name="Sonobe K."/>
            <person name="Ishii M."/>
            <person name="Ohtani R."/>
            <person name="Kanamori-Sato M."/>
            <person name="Honoki R."/>
            <person name="Miyazaki D."/>
            <person name="Mochizuki H."/>
            <person name="Umetsu J."/>
            <person name="Higashi K."/>
            <person name="Shibata D."/>
            <person name="Kamiya Y."/>
            <person name="Sato N."/>
            <person name="Nakamura Y."/>
            <person name="Tabata S."/>
            <person name="Ida S."/>
            <person name="Kurokawa K."/>
            <person name="Ohta H."/>
        </authorList>
    </citation>
    <scope>NUCLEOTIDE SEQUENCE [LARGE SCALE GENOMIC DNA]</scope>
    <source>
        <strain evidence="13 14">NIES-2285</strain>
    </source>
</reference>
<keyword evidence="5" id="KW-0630">Potassium</keyword>
<keyword evidence="7" id="KW-0406">Ion transport</keyword>
<evidence type="ECO:0000256" key="9">
    <source>
        <dbReference type="ARBA" id="ARBA00038341"/>
    </source>
</evidence>
<dbReference type="GO" id="GO:0015297">
    <property type="term" value="F:antiporter activity"/>
    <property type="evidence" value="ECO:0007669"/>
    <property type="project" value="InterPro"/>
</dbReference>
<dbReference type="InterPro" id="IPR038770">
    <property type="entry name" value="Na+/solute_symporter_sf"/>
</dbReference>
<dbReference type="Pfam" id="PF00999">
    <property type="entry name" value="Na_H_Exchanger"/>
    <property type="match status" value="1"/>
</dbReference>
<evidence type="ECO:0000256" key="2">
    <source>
        <dbReference type="ARBA" id="ARBA00022448"/>
    </source>
</evidence>
<dbReference type="Gene3D" id="1.20.1530.20">
    <property type="match status" value="1"/>
</dbReference>
<feature type="transmembrane region" description="Helical" evidence="10">
    <location>
        <begin position="20"/>
        <end position="42"/>
    </location>
</feature>
<dbReference type="PANTHER" id="PTHR32468">
    <property type="entry name" value="CATION/H + ANTIPORTER"/>
    <property type="match status" value="1"/>
</dbReference>
<dbReference type="EMBL" id="DF237015">
    <property type="protein sequence ID" value="GAQ80927.1"/>
    <property type="molecule type" value="Genomic_DNA"/>
</dbReference>
<feature type="transmembrane region" description="Helical" evidence="10">
    <location>
        <begin position="49"/>
        <end position="68"/>
    </location>
</feature>
<keyword evidence="8 10" id="KW-0472">Membrane</keyword>
<protein>
    <submittedName>
        <fullName evidence="13">Cation/H+ antiporter family</fullName>
    </submittedName>
</protein>
<dbReference type="OMA" id="NFMLFTG"/>
<keyword evidence="3" id="KW-0633">Potassium transport</keyword>